<evidence type="ECO:0000256" key="5">
    <source>
        <dbReference type="ARBA" id="ARBA00022691"/>
    </source>
</evidence>
<dbReference type="PIRSF" id="PIRSF003078">
    <property type="entry name" value="GidB"/>
    <property type="match status" value="1"/>
</dbReference>
<keyword evidence="2" id="KW-0698">rRNA processing</keyword>
<evidence type="ECO:0000313" key="6">
    <source>
        <dbReference type="EMBL" id="GAI88261.1"/>
    </source>
</evidence>
<dbReference type="PANTHER" id="PTHR31760">
    <property type="entry name" value="S-ADENOSYL-L-METHIONINE-DEPENDENT METHYLTRANSFERASES SUPERFAMILY PROTEIN"/>
    <property type="match status" value="1"/>
</dbReference>
<evidence type="ECO:0008006" key="7">
    <source>
        <dbReference type="Google" id="ProtNLM"/>
    </source>
</evidence>
<feature type="non-terminal residue" evidence="6">
    <location>
        <position position="208"/>
    </location>
</feature>
<keyword evidence="4" id="KW-0808">Transferase</keyword>
<evidence type="ECO:0000256" key="1">
    <source>
        <dbReference type="ARBA" id="ARBA00022490"/>
    </source>
</evidence>
<keyword evidence="5" id="KW-0949">S-adenosyl-L-methionine</keyword>
<dbReference type="CDD" id="cd02440">
    <property type="entry name" value="AdoMet_MTases"/>
    <property type="match status" value="1"/>
</dbReference>
<dbReference type="FunFam" id="3.40.50.150:FF:000041">
    <property type="entry name" value="Ribosomal RNA small subunit methyltransferase G"/>
    <property type="match status" value="1"/>
</dbReference>
<gene>
    <name evidence="6" type="ORF">S12H4_37735</name>
</gene>
<dbReference type="InterPro" id="IPR029063">
    <property type="entry name" value="SAM-dependent_MTases_sf"/>
</dbReference>
<name>X1TA44_9ZZZZ</name>
<dbReference type="PANTHER" id="PTHR31760:SF0">
    <property type="entry name" value="S-ADENOSYL-L-METHIONINE-DEPENDENT METHYLTRANSFERASES SUPERFAMILY PROTEIN"/>
    <property type="match status" value="1"/>
</dbReference>
<protein>
    <recommendedName>
        <fullName evidence="7">Ribosomal RNA small subunit methyltransferase G</fullName>
    </recommendedName>
</protein>
<dbReference type="Gene3D" id="3.40.50.150">
    <property type="entry name" value="Vaccinia Virus protein VP39"/>
    <property type="match status" value="1"/>
</dbReference>
<dbReference type="InterPro" id="IPR003682">
    <property type="entry name" value="rRNA_ssu_MeTfrase_G"/>
</dbReference>
<proteinExistence type="inferred from homology"/>
<dbReference type="GO" id="GO:0070043">
    <property type="term" value="F:rRNA (guanine-N7-)-methyltransferase activity"/>
    <property type="evidence" value="ECO:0007669"/>
    <property type="project" value="TreeGrafter"/>
</dbReference>
<comment type="caution">
    <text evidence="6">The sequence shown here is derived from an EMBL/GenBank/DDBJ whole genome shotgun (WGS) entry which is preliminary data.</text>
</comment>
<dbReference type="Pfam" id="PF02527">
    <property type="entry name" value="GidB"/>
    <property type="match status" value="1"/>
</dbReference>
<reference evidence="6" key="1">
    <citation type="journal article" date="2014" name="Front. Microbiol.">
        <title>High frequency of phylogenetically diverse reductive dehalogenase-homologous genes in deep subseafloor sedimentary metagenomes.</title>
        <authorList>
            <person name="Kawai M."/>
            <person name="Futagami T."/>
            <person name="Toyoda A."/>
            <person name="Takaki Y."/>
            <person name="Nishi S."/>
            <person name="Hori S."/>
            <person name="Arai W."/>
            <person name="Tsubouchi T."/>
            <person name="Morono Y."/>
            <person name="Uchiyama I."/>
            <person name="Ito T."/>
            <person name="Fujiyama A."/>
            <person name="Inagaki F."/>
            <person name="Takami H."/>
        </authorList>
    </citation>
    <scope>NUCLEOTIDE SEQUENCE</scope>
    <source>
        <strain evidence="6">Expedition CK06-06</strain>
    </source>
</reference>
<evidence type="ECO:0000256" key="4">
    <source>
        <dbReference type="ARBA" id="ARBA00022679"/>
    </source>
</evidence>
<keyword evidence="3" id="KW-0489">Methyltransferase</keyword>
<dbReference type="SUPFAM" id="SSF53335">
    <property type="entry name" value="S-adenosyl-L-methionine-dependent methyltransferases"/>
    <property type="match status" value="1"/>
</dbReference>
<dbReference type="AlphaFoldDB" id="X1TA44"/>
<accession>X1TA44</accession>
<dbReference type="NCBIfam" id="TIGR00138">
    <property type="entry name" value="rsmG_gidB"/>
    <property type="match status" value="1"/>
</dbReference>
<dbReference type="GO" id="GO:0005829">
    <property type="term" value="C:cytosol"/>
    <property type="evidence" value="ECO:0007669"/>
    <property type="project" value="TreeGrafter"/>
</dbReference>
<keyword evidence="1" id="KW-0963">Cytoplasm</keyword>
<sequence>MEKLESGARNLGLELTSQQLEQFQVYYQELVDWNRRLNLTAITDYEEVQVKHFLDSLTVALALRQPPFKGMKLIDVGTGAGIPGIPLKLLLPDTNLVLLDATKKKANFLEHIVHKLGLKDVAVVVGRAEEIAHRPEYRQQFDLVLSRAVANLPALVELTLPFCAIGGRFIAQKKGDMGEEVPAAQRAIFLMGGKLTDVKRIELPEFAD</sequence>
<dbReference type="EMBL" id="BARW01022646">
    <property type="protein sequence ID" value="GAI88261.1"/>
    <property type="molecule type" value="Genomic_DNA"/>
</dbReference>
<dbReference type="HAMAP" id="MF_00074">
    <property type="entry name" value="16SrRNA_methyltr_G"/>
    <property type="match status" value="1"/>
</dbReference>
<evidence type="ECO:0000256" key="2">
    <source>
        <dbReference type="ARBA" id="ARBA00022552"/>
    </source>
</evidence>
<evidence type="ECO:0000256" key="3">
    <source>
        <dbReference type="ARBA" id="ARBA00022603"/>
    </source>
</evidence>
<organism evidence="6">
    <name type="scientific">marine sediment metagenome</name>
    <dbReference type="NCBI Taxonomy" id="412755"/>
    <lineage>
        <taxon>unclassified sequences</taxon>
        <taxon>metagenomes</taxon>
        <taxon>ecological metagenomes</taxon>
    </lineage>
</organism>